<evidence type="ECO:0000313" key="3">
    <source>
        <dbReference type="Proteomes" id="UP001390339"/>
    </source>
</evidence>
<keyword evidence="3" id="KW-1185">Reference proteome</keyword>
<feature type="compositionally biased region" description="Basic and acidic residues" evidence="1">
    <location>
        <begin position="201"/>
        <end position="218"/>
    </location>
</feature>
<feature type="compositionally biased region" description="Low complexity" evidence="1">
    <location>
        <begin position="1166"/>
        <end position="1182"/>
    </location>
</feature>
<feature type="region of interest" description="Disordered" evidence="1">
    <location>
        <begin position="91"/>
        <end position="112"/>
    </location>
</feature>
<accession>A0ABR2IUW1</accession>
<dbReference type="Proteomes" id="UP001390339">
    <property type="component" value="Unassembled WGS sequence"/>
</dbReference>
<dbReference type="EMBL" id="JAPCWZ010000004">
    <property type="protein sequence ID" value="KAK8868422.1"/>
    <property type="molecule type" value="Genomic_DNA"/>
</dbReference>
<evidence type="ECO:0000313" key="2">
    <source>
        <dbReference type="EMBL" id="KAK8868422.1"/>
    </source>
</evidence>
<comment type="caution">
    <text evidence="2">The sequence shown here is derived from an EMBL/GenBank/DDBJ whole genome shotgun (WGS) entry which is preliminary data.</text>
</comment>
<evidence type="ECO:0000256" key="1">
    <source>
        <dbReference type="SAM" id="MobiDB-lite"/>
    </source>
</evidence>
<sequence length="1190" mass="133121">MTEQQEYHYSKLNMREMRTGAPEDKWKKIYLALWPGPNETGIPSHFHGSAIIFSLPMIDKVLRETNLEGSPQLPIPKDGLEVQDGVHSESTIQQIPGQMQETDGKSGSTSGQMLPQALHSYLENLDLKMRLKKNPTGIEATTPTESAMERSLGDSTSLKMSKVDNSGSPPQHARYGQYISTNRDLEHSRPDNGPDTTQPRPENDWENGHHSTLDDYKQDTNNAFLQNPQPSDSGYGTGQHNPKCKYTLDKNSDSIDQLTGLFQGSQGNLGWQSEDPAGSFMGDTNTVYTAAMSLADPRLANHINYLVDDIYKRLRATRWDGSTIERLVTTLPSVLRTFALGLGYRASSQAHRDVMVFIHRFRRSIANTFNEYNNHEYDESFGKDKSVDCTAETLNRWLLSKDDQYDPIPDDNINDFIDEDEDQDSDFDIPGIDRYINIVCKDPMYKWLIAQLHRETLVSRPTPDTMESIRETVLRWLPSETRISRDASSSTVTAQYVAHWDILHFLQQQDYGIPHHDALAGVITLTGSSVDAQASTCLDYMSQTWPMTGPLTVQLLQRLLKNPGYVSRLEVSEPSPFTLEATIRDRALYVSVSGLADFVAEIGEQLSWLMGGYAGLSSRLLHPPEGLHDLMCEISFQILKQDASIQGVNGQCWHRMFNKPVVVKGFPIPRRPVAETGLEMSLPLMAALTRTRYINTFHSNPVLKGFSVMLVPTKTSNDTDIVYWHMVTSEHAEQRVAYPDSDFETAHVSKTDLIQARHILGWCEEALVTVGTSMAEYKVSRSQLPRPKAGCALEKIEVSGGQFVTGTAAFALGRREKPCIITRHGYFKKLQWISSKYVVFWDDWEKRGWLVNGASALLHLLQAAISQSRSMFQSEFLMKPGDLDEDTTATDCQRALRILTKKENRAIRLYMDRTEETSHQIGGNVARSSFDKYYCLQDEVEHIYNTLEVLVDYQAEAESRSGLKIDPRPQRCLEGWDFKDIVSDGDPFFPRVATLSYFGKGWVDLTRSIRATTILGRGFGELMQPKMAAGKPCPLWTTLPCGSYYLAAGVSDVKNIIERYDCDVGVNPVKICDGILWPVKSGGFRPCPCASANGKEKHHEPVQALLPVNFLTKLKQRAPVELADKGAVIFGQSRSISWIYPDDGDPVKGDVSLSEASGEPSCAMGSQSSTVPDSSSPSTQSSREYGSTPL</sequence>
<feature type="region of interest" description="Disordered" evidence="1">
    <location>
        <begin position="135"/>
        <end position="245"/>
    </location>
</feature>
<organism evidence="2 3">
    <name type="scientific">Apiospora arundinis</name>
    <dbReference type="NCBI Taxonomy" id="335852"/>
    <lineage>
        <taxon>Eukaryota</taxon>
        <taxon>Fungi</taxon>
        <taxon>Dikarya</taxon>
        <taxon>Ascomycota</taxon>
        <taxon>Pezizomycotina</taxon>
        <taxon>Sordariomycetes</taxon>
        <taxon>Xylariomycetidae</taxon>
        <taxon>Amphisphaeriales</taxon>
        <taxon>Apiosporaceae</taxon>
        <taxon>Apiospora</taxon>
    </lineage>
</organism>
<gene>
    <name evidence="2" type="ORF">PGQ11_007000</name>
</gene>
<feature type="compositionally biased region" description="Basic and acidic residues" evidence="1">
    <location>
        <begin position="183"/>
        <end position="192"/>
    </location>
</feature>
<reference evidence="2 3" key="1">
    <citation type="journal article" date="2024" name="IMA Fungus">
        <title>Apiospora arundinis, a panoply of carbohydrate-active enzymes and secondary metabolites.</title>
        <authorList>
            <person name="Sorensen T."/>
            <person name="Petersen C."/>
            <person name="Muurmann A.T."/>
            <person name="Christiansen J.V."/>
            <person name="Brundto M.L."/>
            <person name="Overgaard C.K."/>
            <person name="Boysen A.T."/>
            <person name="Wollenberg R.D."/>
            <person name="Larsen T.O."/>
            <person name="Sorensen J.L."/>
            <person name="Nielsen K.L."/>
            <person name="Sondergaard T.E."/>
        </authorList>
    </citation>
    <scope>NUCLEOTIDE SEQUENCE [LARGE SCALE GENOMIC DNA]</scope>
    <source>
        <strain evidence="2 3">AAU 773</strain>
    </source>
</reference>
<feature type="compositionally biased region" description="Polar residues" evidence="1">
    <location>
        <begin position="219"/>
        <end position="240"/>
    </location>
</feature>
<feature type="compositionally biased region" description="Polar residues" evidence="1">
    <location>
        <begin position="153"/>
        <end position="169"/>
    </location>
</feature>
<proteinExistence type="predicted"/>
<name>A0ABR2IUW1_9PEZI</name>
<protein>
    <submittedName>
        <fullName evidence="2">Pfs domain containing protein</fullName>
    </submittedName>
</protein>
<feature type="region of interest" description="Disordered" evidence="1">
    <location>
        <begin position="1148"/>
        <end position="1190"/>
    </location>
</feature>